<evidence type="ECO:0000256" key="10">
    <source>
        <dbReference type="HAMAP-Rule" id="MF_00164"/>
    </source>
</evidence>
<evidence type="ECO:0000256" key="6">
    <source>
        <dbReference type="ARBA" id="ARBA00022576"/>
    </source>
</evidence>
<evidence type="ECO:0000256" key="8">
    <source>
        <dbReference type="ARBA" id="ARBA00022737"/>
    </source>
</evidence>
<sequence>MCGIVGAVAERNVTAILIEGLKRLEYRGYDSAGVAVFTNAGKLERMRRPGKVSELDQALAGEPLAGRLGIAHTRWATHGAPCERNAHPHFSGDLAVVHNGIIENHEVLREQLKGLGYVFTSDTDTEVIAHLLNHKLKDHSDLTTALKATVKELHGAYGLAVISASQPDRLVAARSGSPLVIGLGLGENFLASDQLALRQVTDRFMYLEEGDIADIRRESVQIWDVNGQSVEREAVQYRDGAEAADKGEFRHFMLKEIHEQPSVVQRTLEGRLSQNQVLVNAFGPQAAELFAKVRNVQIVACGTSYHAGMVARYWLEELAGIPCQVEVASEFRYRKVVVQPDTLFVTISQSGETADTLAALRNAKELGFLGSLAICNVSISSLVRESDLTLLTQAGREIGVASTKAFTTQLVGLLLLTLSLGQVRGTLAEGVEATLVEELRRLPTRLGEALAMDGTVEKVAELFADKNHTLFLGRGAQYPVAMEGSLKLKEISYIHAEAYPAGELKHGPLALVDDDMPVVTVAPNNELLEKLKSNLQEVRARGGQLIVFADEKAGMTNGEGTHVINMPHIHDTLSPILYTIPLQLLSYYVAVLKGTDVDQPRNLAKSVTVE</sequence>
<dbReference type="EMBL" id="CP018049">
    <property type="protein sequence ID" value="AUZ48955.1"/>
    <property type="molecule type" value="Genomic_DNA"/>
</dbReference>
<dbReference type="CDD" id="cd05009">
    <property type="entry name" value="SIS_GlmS_GlmD_2"/>
    <property type="match status" value="1"/>
</dbReference>
<protein>
    <recommendedName>
        <fullName evidence="4 10">Glutamine--fructose-6-phosphate aminotransferase [isomerizing]</fullName>
        <ecNumber evidence="3 10">2.6.1.16</ecNumber>
    </recommendedName>
    <alternativeName>
        <fullName evidence="10">D-fructose-6-phosphate amidotransferase</fullName>
    </alternativeName>
    <alternativeName>
        <fullName evidence="10">GFAT</fullName>
    </alternativeName>
    <alternativeName>
        <fullName evidence="10">Glucosamine-6-phosphate synthase</fullName>
    </alternativeName>
    <alternativeName>
        <fullName evidence="10">Hexosephosphate aminotransferase</fullName>
    </alternativeName>
    <alternativeName>
        <fullName evidence="10">L-glutamine--D-fructose-6-phosphate amidotransferase</fullName>
    </alternativeName>
</protein>
<dbReference type="PANTHER" id="PTHR10937">
    <property type="entry name" value="GLUCOSAMINE--FRUCTOSE-6-PHOSPHATE AMINOTRANSFERASE, ISOMERIZING"/>
    <property type="match status" value="1"/>
</dbReference>
<dbReference type="Proteomes" id="UP000239888">
    <property type="component" value="Chromosome"/>
</dbReference>
<dbReference type="GeneID" id="61620489"/>
<feature type="active site" description="For Fru-6P isomerization activity" evidence="10">
    <location>
        <position position="605"/>
    </location>
</feature>
<feature type="initiator methionine" description="Removed" evidence="10">
    <location>
        <position position="1"/>
    </location>
</feature>
<dbReference type="GO" id="GO:0005975">
    <property type="term" value="P:carbohydrate metabolic process"/>
    <property type="evidence" value="ECO:0007669"/>
    <property type="project" value="UniProtKB-UniRule"/>
</dbReference>
<dbReference type="GO" id="GO:0097367">
    <property type="term" value="F:carbohydrate derivative binding"/>
    <property type="evidence" value="ECO:0007669"/>
    <property type="project" value="InterPro"/>
</dbReference>
<dbReference type="NCBIfam" id="TIGR01135">
    <property type="entry name" value="glmS"/>
    <property type="match status" value="1"/>
</dbReference>
<accession>A0A2L0S3R4</accession>
<organism evidence="13 15">
    <name type="scientific">Pseudomonas orientalis</name>
    <dbReference type="NCBI Taxonomy" id="76758"/>
    <lineage>
        <taxon>Bacteria</taxon>
        <taxon>Pseudomonadati</taxon>
        <taxon>Pseudomonadota</taxon>
        <taxon>Gammaproteobacteria</taxon>
        <taxon>Pseudomonadales</taxon>
        <taxon>Pseudomonadaceae</taxon>
        <taxon>Pseudomonas</taxon>
    </lineage>
</organism>
<evidence type="ECO:0000256" key="9">
    <source>
        <dbReference type="ARBA" id="ARBA00022962"/>
    </source>
</evidence>
<dbReference type="NCBIfam" id="NF001484">
    <property type="entry name" value="PRK00331.1"/>
    <property type="match status" value="1"/>
</dbReference>
<feature type="domain" description="SIS" evidence="12">
    <location>
        <begin position="459"/>
        <end position="600"/>
    </location>
</feature>
<dbReference type="FunFam" id="3.60.20.10:FF:000006">
    <property type="entry name" value="Glutamine--fructose-6-phosphate aminotransferase [isomerizing]"/>
    <property type="match status" value="1"/>
</dbReference>
<comment type="catalytic activity">
    <reaction evidence="1 10">
        <text>D-fructose 6-phosphate + L-glutamine = D-glucosamine 6-phosphate + L-glutamate</text>
        <dbReference type="Rhea" id="RHEA:13237"/>
        <dbReference type="ChEBI" id="CHEBI:29985"/>
        <dbReference type="ChEBI" id="CHEBI:58359"/>
        <dbReference type="ChEBI" id="CHEBI:58725"/>
        <dbReference type="ChEBI" id="CHEBI:61527"/>
        <dbReference type="EC" id="2.6.1.16"/>
    </reaction>
</comment>
<dbReference type="InterPro" id="IPR035490">
    <property type="entry name" value="GlmS/FrlB_SIS"/>
</dbReference>
<evidence type="ECO:0000256" key="1">
    <source>
        <dbReference type="ARBA" id="ARBA00001031"/>
    </source>
</evidence>
<comment type="subcellular location">
    <subcellularLocation>
        <location evidence="2 10">Cytoplasm</location>
    </subcellularLocation>
</comment>
<dbReference type="InterPro" id="IPR005855">
    <property type="entry name" value="GFAT"/>
</dbReference>
<evidence type="ECO:0000313" key="13">
    <source>
        <dbReference type="EMBL" id="AUZ48955.1"/>
    </source>
</evidence>
<evidence type="ECO:0000256" key="4">
    <source>
        <dbReference type="ARBA" id="ARBA00016090"/>
    </source>
</evidence>
<keyword evidence="8" id="KW-0677">Repeat</keyword>
<evidence type="ECO:0000256" key="7">
    <source>
        <dbReference type="ARBA" id="ARBA00022679"/>
    </source>
</evidence>
<dbReference type="PANTHER" id="PTHR10937:SF0">
    <property type="entry name" value="GLUTAMINE--FRUCTOSE-6-PHOSPHATE TRANSAMINASE (ISOMERIZING)"/>
    <property type="match status" value="1"/>
</dbReference>
<evidence type="ECO:0000256" key="2">
    <source>
        <dbReference type="ARBA" id="ARBA00004496"/>
    </source>
</evidence>
<dbReference type="GO" id="GO:0006002">
    <property type="term" value="P:fructose 6-phosphate metabolic process"/>
    <property type="evidence" value="ECO:0007669"/>
    <property type="project" value="TreeGrafter"/>
</dbReference>
<dbReference type="GO" id="GO:0046349">
    <property type="term" value="P:amino sugar biosynthetic process"/>
    <property type="evidence" value="ECO:0007669"/>
    <property type="project" value="UniProtKB-ARBA"/>
</dbReference>
<dbReference type="Pfam" id="PF01380">
    <property type="entry name" value="SIS"/>
    <property type="match status" value="2"/>
</dbReference>
<dbReference type="Pfam" id="PF13522">
    <property type="entry name" value="GATase_6"/>
    <property type="match status" value="1"/>
</dbReference>
<comment type="subunit">
    <text evidence="10">Homodimer.</text>
</comment>
<dbReference type="SUPFAM" id="SSF56235">
    <property type="entry name" value="N-terminal nucleophile aminohydrolases (Ntn hydrolases)"/>
    <property type="match status" value="1"/>
</dbReference>
<proteinExistence type="inferred from homology"/>
<feature type="active site" description="Nucleophile; for GATase activity" evidence="10">
    <location>
        <position position="2"/>
    </location>
</feature>
<dbReference type="Gene3D" id="3.60.20.10">
    <property type="entry name" value="Glutamine Phosphoribosylpyrophosphate, subunit 1, domain 1"/>
    <property type="match status" value="1"/>
</dbReference>
<dbReference type="FunFam" id="3.40.50.10490:FF:000002">
    <property type="entry name" value="Glutamine--fructose-6-phosphate aminotransferase [isomerizing]"/>
    <property type="match status" value="1"/>
</dbReference>
<dbReference type="InterPro" id="IPR035466">
    <property type="entry name" value="GlmS/AgaS_SIS"/>
</dbReference>
<dbReference type="InterPro" id="IPR047084">
    <property type="entry name" value="GFAT_N"/>
</dbReference>
<dbReference type="GO" id="GO:0006047">
    <property type="term" value="P:UDP-N-acetylglucosamine metabolic process"/>
    <property type="evidence" value="ECO:0007669"/>
    <property type="project" value="TreeGrafter"/>
</dbReference>
<evidence type="ECO:0000259" key="12">
    <source>
        <dbReference type="PROSITE" id="PS51464"/>
    </source>
</evidence>
<keyword evidence="7 10" id="KW-0808">Transferase</keyword>
<reference evidence="14 16" key="2">
    <citation type="submission" date="2019-02" db="EMBL/GenBank/DDBJ databases">
        <title>Pseudomonas spp from wheat grain.</title>
        <authorList>
            <person name="Cho G.-S."/>
            <person name="Franz C.M.A.P."/>
        </authorList>
    </citation>
    <scope>NUCLEOTIDE SEQUENCE [LARGE SCALE GENOMIC DNA]</scope>
    <source>
        <strain evidence="14 16">133NRW</strain>
    </source>
</reference>
<evidence type="ECO:0000259" key="11">
    <source>
        <dbReference type="PROSITE" id="PS51278"/>
    </source>
</evidence>
<dbReference type="PROSITE" id="PS51464">
    <property type="entry name" value="SIS"/>
    <property type="match status" value="2"/>
</dbReference>
<dbReference type="Proteomes" id="UP000293369">
    <property type="component" value="Unassembled WGS sequence"/>
</dbReference>
<dbReference type="InterPro" id="IPR017932">
    <property type="entry name" value="GATase_2_dom"/>
</dbReference>
<gene>
    <name evidence="10 14" type="primary">glmS</name>
    <name evidence="13" type="ORF">BOP93_26250</name>
    <name evidence="14" type="ORF">EUX57_04015</name>
</gene>
<dbReference type="KEGG" id="poi:BOP93_26250"/>
<evidence type="ECO:0000256" key="5">
    <source>
        <dbReference type="ARBA" id="ARBA00022490"/>
    </source>
</evidence>
<name>A0A2L0S3R4_9PSED</name>
<dbReference type="InterPro" id="IPR001347">
    <property type="entry name" value="SIS_dom"/>
</dbReference>
<keyword evidence="5 10" id="KW-0963">Cytoplasm</keyword>
<evidence type="ECO:0000313" key="16">
    <source>
        <dbReference type="Proteomes" id="UP000293369"/>
    </source>
</evidence>
<dbReference type="RefSeq" id="WP_065936488.1">
    <property type="nucleotide sequence ID" value="NZ_CAXAOR010000008.1"/>
</dbReference>
<dbReference type="Gene3D" id="3.40.50.10490">
    <property type="entry name" value="Glucose-6-phosphate isomerase like protein, domain 1"/>
    <property type="match status" value="2"/>
</dbReference>
<feature type="domain" description="Glutamine amidotransferase type-2" evidence="11">
    <location>
        <begin position="2"/>
        <end position="218"/>
    </location>
</feature>
<dbReference type="CDD" id="cd05008">
    <property type="entry name" value="SIS_GlmS_GlmD_1"/>
    <property type="match status" value="1"/>
</dbReference>
<dbReference type="SUPFAM" id="SSF53697">
    <property type="entry name" value="SIS domain"/>
    <property type="match status" value="1"/>
</dbReference>
<dbReference type="HAMAP" id="MF_00164">
    <property type="entry name" value="GlmS"/>
    <property type="match status" value="1"/>
</dbReference>
<dbReference type="GO" id="GO:0005829">
    <property type="term" value="C:cytosol"/>
    <property type="evidence" value="ECO:0007669"/>
    <property type="project" value="TreeGrafter"/>
</dbReference>
<evidence type="ECO:0000313" key="14">
    <source>
        <dbReference type="EMBL" id="RZI32973.1"/>
    </source>
</evidence>
<evidence type="ECO:0000256" key="3">
    <source>
        <dbReference type="ARBA" id="ARBA00012916"/>
    </source>
</evidence>
<dbReference type="GO" id="GO:0006487">
    <property type="term" value="P:protein N-linked glycosylation"/>
    <property type="evidence" value="ECO:0007669"/>
    <property type="project" value="TreeGrafter"/>
</dbReference>
<dbReference type="InterPro" id="IPR046348">
    <property type="entry name" value="SIS_dom_sf"/>
</dbReference>
<dbReference type="CDD" id="cd00714">
    <property type="entry name" value="GFAT"/>
    <property type="match status" value="1"/>
</dbReference>
<dbReference type="GO" id="GO:0004360">
    <property type="term" value="F:glutamine-fructose-6-phosphate transaminase (isomerizing) activity"/>
    <property type="evidence" value="ECO:0007669"/>
    <property type="project" value="UniProtKB-UniRule"/>
</dbReference>
<dbReference type="PROSITE" id="PS51278">
    <property type="entry name" value="GATASE_TYPE_2"/>
    <property type="match status" value="1"/>
</dbReference>
<comment type="function">
    <text evidence="10">Catalyzes the first step in hexosamine metabolism, converting fructose-6P into glucosamine-6P using glutamine as a nitrogen source.</text>
</comment>
<dbReference type="EC" id="2.6.1.16" evidence="3 10"/>
<feature type="domain" description="SIS" evidence="12">
    <location>
        <begin position="286"/>
        <end position="426"/>
    </location>
</feature>
<dbReference type="EMBL" id="SGFE01000006">
    <property type="protein sequence ID" value="RZI32973.1"/>
    <property type="molecule type" value="Genomic_DNA"/>
</dbReference>
<dbReference type="AlphaFoldDB" id="A0A2L0S3R4"/>
<evidence type="ECO:0000313" key="15">
    <source>
        <dbReference type="Proteomes" id="UP000239888"/>
    </source>
</evidence>
<keyword evidence="9" id="KW-0315">Glutamine amidotransferase</keyword>
<dbReference type="InterPro" id="IPR029055">
    <property type="entry name" value="Ntn_hydrolases_N"/>
</dbReference>
<reference evidence="13 15" key="1">
    <citation type="journal article" date="2018" name="Front. Microbiol.">
        <title>Pseudomonas orientalis F9: A Potent Antagonist against Phytopathogens with Phytotoxic Effect in the Apple Flower.</title>
        <authorList>
            <person name="Zengerer V."/>
            <person name="Schmid M."/>
            <person name="Bieri M."/>
            <person name="Muller D.C."/>
            <person name="Remus-Emsermann M.N.P."/>
            <person name="Ahrens C.H."/>
            <person name="Pelludat C."/>
        </authorList>
    </citation>
    <scope>NUCLEOTIDE SEQUENCE [LARGE SCALE GENOMIC DNA]</scope>
    <source>
        <strain evidence="13 15">F9</strain>
    </source>
</reference>
<keyword evidence="6 10" id="KW-0032">Aminotransferase</keyword>
<dbReference type="FunFam" id="3.40.50.10490:FF:000001">
    <property type="entry name" value="Glutamine--fructose-6-phosphate aminotransferase [isomerizing]"/>
    <property type="match status" value="1"/>
</dbReference>